<protein>
    <submittedName>
        <fullName evidence="3">Reverse transcriptase, RNA-dependent DNA polymerase</fullName>
    </submittedName>
</protein>
<dbReference type="GO" id="GO:0003964">
    <property type="term" value="F:RNA-directed DNA polymerase activity"/>
    <property type="evidence" value="ECO:0007669"/>
    <property type="project" value="UniProtKB-KW"/>
</dbReference>
<reference evidence="4 5" key="1">
    <citation type="submission" date="2019-08" db="EMBL/GenBank/DDBJ databases">
        <title>Draft genome sequences of two oriental melons (Cucumis melo L. var makuwa).</title>
        <authorList>
            <person name="Kwon S.-Y."/>
        </authorList>
    </citation>
    <scope>NUCLEOTIDE SEQUENCE [LARGE SCALE GENOMIC DNA]</scope>
    <source>
        <strain evidence="5">cv. Chang Bougi</strain>
        <strain evidence="4">cv. SW 3</strain>
        <tissue evidence="3">Leaf</tissue>
    </source>
</reference>
<sequence length="246" mass="26574">MANEGNEGNDGNSEGSTRAPDPNPIQNQATTSTVASQLGTSIDAQLNPFLSSPLICTNFSSVGLIEGTITKPNTEGSLLSVWYCNNNIIASWIPNSDSKEIAASIVYNGSVEEIYRMNYEIILDKASGCKSINSARNLSHSGRVFSLLIQEEHQRSVDLHQESITTPLTAETTKKQGSSSSNADRNHKKDGPISSNCGKKVILLVNVTSCMVFHRATKLNLLILLRSYSTNVPNTVVQLLPSYATV</sequence>
<organism evidence="3 5">
    <name type="scientific">Cucumis melo var. makuwa</name>
    <name type="common">Oriental melon</name>
    <dbReference type="NCBI Taxonomy" id="1194695"/>
    <lineage>
        <taxon>Eukaryota</taxon>
        <taxon>Viridiplantae</taxon>
        <taxon>Streptophyta</taxon>
        <taxon>Embryophyta</taxon>
        <taxon>Tracheophyta</taxon>
        <taxon>Spermatophyta</taxon>
        <taxon>Magnoliopsida</taxon>
        <taxon>eudicotyledons</taxon>
        <taxon>Gunneridae</taxon>
        <taxon>Pentapetalae</taxon>
        <taxon>rosids</taxon>
        <taxon>fabids</taxon>
        <taxon>Cucurbitales</taxon>
        <taxon>Cucurbitaceae</taxon>
        <taxon>Benincaseae</taxon>
        <taxon>Cucumis</taxon>
    </lineage>
</organism>
<dbReference type="Proteomes" id="UP000321393">
    <property type="component" value="Unassembled WGS sequence"/>
</dbReference>
<dbReference type="Proteomes" id="UP000321947">
    <property type="component" value="Unassembled WGS sequence"/>
</dbReference>
<feature type="compositionally biased region" description="Polar residues" evidence="1">
    <location>
        <begin position="162"/>
        <end position="183"/>
    </location>
</feature>
<feature type="compositionally biased region" description="Polar residues" evidence="1">
    <location>
        <begin position="24"/>
        <end position="34"/>
    </location>
</feature>
<dbReference type="EMBL" id="SSTE01015327">
    <property type="protein sequence ID" value="KAA0043287.1"/>
    <property type="molecule type" value="Genomic_DNA"/>
</dbReference>
<evidence type="ECO:0000313" key="2">
    <source>
        <dbReference type="EMBL" id="KAA0043287.1"/>
    </source>
</evidence>
<dbReference type="EMBL" id="SSTD01001743">
    <property type="protein sequence ID" value="TYK29351.1"/>
    <property type="molecule type" value="Genomic_DNA"/>
</dbReference>
<evidence type="ECO:0000313" key="5">
    <source>
        <dbReference type="Proteomes" id="UP000321947"/>
    </source>
</evidence>
<dbReference type="AlphaFoldDB" id="A0A5D3E142"/>
<feature type="region of interest" description="Disordered" evidence="1">
    <location>
        <begin position="1"/>
        <end position="34"/>
    </location>
</feature>
<name>A0A5D3E142_CUCMM</name>
<keyword evidence="3" id="KW-0695">RNA-directed DNA polymerase</keyword>
<keyword evidence="3" id="KW-0808">Transferase</keyword>
<proteinExistence type="predicted"/>
<evidence type="ECO:0000256" key="1">
    <source>
        <dbReference type="SAM" id="MobiDB-lite"/>
    </source>
</evidence>
<accession>A0A5D3E142</accession>
<feature type="region of interest" description="Disordered" evidence="1">
    <location>
        <begin position="162"/>
        <end position="192"/>
    </location>
</feature>
<evidence type="ECO:0000313" key="4">
    <source>
        <dbReference type="Proteomes" id="UP000321393"/>
    </source>
</evidence>
<feature type="compositionally biased region" description="Low complexity" evidence="1">
    <location>
        <begin position="1"/>
        <end position="16"/>
    </location>
</feature>
<evidence type="ECO:0000313" key="3">
    <source>
        <dbReference type="EMBL" id="TYK29351.1"/>
    </source>
</evidence>
<keyword evidence="3" id="KW-0548">Nucleotidyltransferase</keyword>
<gene>
    <name evidence="3" type="ORF">E5676_scaffold129G00640</name>
    <name evidence="2" type="ORF">E6C27_scaffold110G001790</name>
</gene>
<comment type="caution">
    <text evidence="3">The sequence shown here is derived from an EMBL/GenBank/DDBJ whole genome shotgun (WGS) entry which is preliminary data.</text>
</comment>